<evidence type="ECO:0000313" key="2">
    <source>
        <dbReference type="Proteomes" id="UP000274545"/>
    </source>
</evidence>
<protein>
    <submittedName>
        <fullName evidence="1">Uncharacterized protein</fullName>
    </submittedName>
</protein>
<dbReference type="AlphaFoldDB" id="A0A433ESU8"/>
<organism evidence="1 2">
    <name type="scientific">Spiroplasma poulsonii</name>
    <dbReference type="NCBI Taxonomy" id="2138"/>
    <lineage>
        <taxon>Bacteria</taxon>
        <taxon>Bacillati</taxon>
        <taxon>Mycoplasmatota</taxon>
        <taxon>Mollicutes</taxon>
        <taxon>Entomoplasmatales</taxon>
        <taxon>Spiroplasmataceae</taxon>
        <taxon>Spiroplasma</taxon>
    </lineage>
</organism>
<sequence length="212" mass="25667">MIMLKYELHKYFFKGYDQKNKVQDILYLDVQKYWYEPQVGIKVITKDKKEYLIKNYWFDYDKPDPDDKLKFECFERDLHRILFLNEWQQDKEAFIDKHYLSLEKFNLLKEQKQKILAEYLAVHEPLAKDDPAYRSLEASFSLLKHKTRPEIVQELTEMAEYYAMDMKEFEKLKQANSLLAFEAIALDLYGDPLLFEAAVDDENEFLIHNEDF</sequence>
<dbReference type="RefSeq" id="WP_127092324.1">
    <property type="nucleotide sequence ID" value="NZ_RAHC01000001.1"/>
</dbReference>
<dbReference type="Proteomes" id="UP000274545">
    <property type="component" value="Unassembled WGS sequence"/>
</dbReference>
<name>A0A433ESU8_9MOLU</name>
<evidence type="ECO:0000313" key="1">
    <source>
        <dbReference type="EMBL" id="RUP77984.1"/>
    </source>
</evidence>
<gene>
    <name evidence="1" type="ORF">D6D54_00350</name>
</gene>
<dbReference type="EMBL" id="RAHC01000001">
    <property type="protein sequence ID" value="RUP77984.1"/>
    <property type="molecule type" value="Genomic_DNA"/>
</dbReference>
<accession>A0A433ESU8</accession>
<reference evidence="1 2" key="1">
    <citation type="journal article" date="2019" name="Genome Biol. Evol.">
        <title>Toxin and genome evolution in a Drosophila defensive symbiosis.</title>
        <authorList>
            <person name="Ballinger M.J."/>
            <person name="Gawryluk R.M."/>
            <person name="Perlman S.J."/>
        </authorList>
    </citation>
    <scope>NUCLEOTIDE SEQUENCE [LARGE SCALE GENOMIC DNA]</scope>
    <source>
        <strain evidence="2">sNeo</strain>
    </source>
</reference>
<comment type="caution">
    <text evidence="1">The sequence shown here is derived from an EMBL/GenBank/DDBJ whole genome shotgun (WGS) entry which is preliminary data.</text>
</comment>
<proteinExistence type="predicted"/>